<dbReference type="RefSeq" id="WP_035060538.1">
    <property type="nucleotide sequence ID" value="NZ_AXCZ01000087.1"/>
</dbReference>
<dbReference type="AlphaFoldDB" id="A0A0A0BY74"/>
<dbReference type="Proteomes" id="UP000054314">
    <property type="component" value="Unassembled WGS sequence"/>
</dbReference>
<dbReference type="InterPro" id="IPR039261">
    <property type="entry name" value="FNR_nucleotide-bd"/>
</dbReference>
<dbReference type="InterPro" id="IPR013113">
    <property type="entry name" value="SIP_FAD-bd"/>
</dbReference>
<gene>
    <name evidence="2" type="ORF">N869_01165</name>
</gene>
<keyword evidence="3" id="KW-1185">Reference proteome</keyword>
<evidence type="ECO:0000313" key="2">
    <source>
        <dbReference type="EMBL" id="KGM12866.1"/>
    </source>
</evidence>
<dbReference type="Gene3D" id="2.40.30.10">
    <property type="entry name" value="Translation factors"/>
    <property type="match status" value="1"/>
</dbReference>
<dbReference type="InterPro" id="IPR007037">
    <property type="entry name" value="SIP_rossman_dom"/>
</dbReference>
<proteinExistence type="predicted"/>
<evidence type="ECO:0000313" key="3">
    <source>
        <dbReference type="Proteomes" id="UP000054314"/>
    </source>
</evidence>
<dbReference type="InterPro" id="IPR017927">
    <property type="entry name" value="FAD-bd_FR_type"/>
</dbReference>
<feature type="domain" description="FAD-binding FR-type" evidence="1">
    <location>
        <begin position="11"/>
        <end position="144"/>
    </location>
</feature>
<dbReference type="SUPFAM" id="SSF63380">
    <property type="entry name" value="Riboflavin synthase domain-like"/>
    <property type="match status" value="1"/>
</dbReference>
<protein>
    <submittedName>
        <fullName evidence="2">Iron utilization protein</fullName>
    </submittedName>
</protein>
<dbReference type="PANTHER" id="PTHR30157">
    <property type="entry name" value="FERRIC REDUCTASE, NADPH-DEPENDENT"/>
    <property type="match status" value="1"/>
</dbReference>
<dbReference type="Gene3D" id="3.40.50.80">
    <property type="entry name" value="Nucleotide-binding domain of ferredoxin-NADP reductase (FNR) module"/>
    <property type="match status" value="1"/>
</dbReference>
<reference evidence="2 3" key="1">
    <citation type="submission" date="2013-08" db="EMBL/GenBank/DDBJ databases">
        <title>Genome sequencing of Cellulomonas bogoriensis 69B4.</title>
        <authorList>
            <person name="Chen F."/>
            <person name="Li Y."/>
            <person name="Wang G."/>
        </authorList>
    </citation>
    <scope>NUCLEOTIDE SEQUENCE [LARGE SCALE GENOMIC DNA]</scope>
    <source>
        <strain evidence="2 3">69B4</strain>
    </source>
</reference>
<accession>A0A0A0BY74</accession>
<dbReference type="PANTHER" id="PTHR30157:SF0">
    <property type="entry name" value="NADPH-DEPENDENT FERRIC-CHELATE REDUCTASE"/>
    <property type="match status" value="1"/>
</dbReference>
<dbReference type="PROSITE" id="PS51384">
    <property type="entry name" value="FAD_FR"/>
    <property type="match status" value="1"/>
</dbReference>
<evidence type="ECO:0000259" key="1">
    <source>
        <dbReference type="PROSITE" id="PS51384"/>
    </source>
</evidence>
<dbReference type="OrthoDB" id="3291337at2"/>
<dbReference type="GO" id="GO:0016491">
    <property type="term" value="F:oxidoreductase activity"/>
    <property type="evidence" value="ECO:0007669"/>
    <property type="project" value="InterPro"/>
</dbReference>
<dbReference type="Pfam" id="PF04954">
    <property type="entry name" value="SIP"/>
    <property type="match status" value="1"/>
</dbReference>
<dbReference type="EMBL" id="AXCZ01000087">
    <property type="protein sequence ID" value="KGM12866.1"/>
    <property type="molecule type" value="Genomic_DNA"/>
</dbReference>
<dbReference type="Pfam" id="PF08021">
    <property type="entry name" value="FAD_binding_9"/>
    <property type="match status" value="1"/>
</dbReference>
<organism evidence="2 3">
    <name type="scientific">Cellulomonas bogoriensis 69B4 = DSM 16987</name>
    <dbReference type="NCBI Taxonomy" id="1386082"/>
    <lineage>
        <taxon>Bacteria</taxon>
        <taxon>Bacillati</taxon>
        <taxon>Actinomycetota</taxon>
        <taxon>Actinomycetes</taxon>
        <taxon>Micrococcales</taxon>
        <taxon>Cellulomonadaceae</taxon>
        <taxon>Cellulomonas</taxon>
    </lineage>
</organism>
<dbReference type="InterPro" id="IPR039374">
    <property type="entry name" value="SIP_fam"/>
</dbReference>
<dbReference type="InterPro" id="IPR017938">
    <property type="entry name" value="Riboflavin_synthase-like_b-brl"/>
</dbReference>
<sequence length="269" mass="29075">MSLRTRHAVDPHVVVAEVVATRRVSPSMVRVTFGGEGIGLFTATGADQWFRLFLPREGQDVLRLPTRTSALWYVQYLATPRHLRPWIRAYTVRAARPEQAEIDVDFVVHLHDGQPTGPAVRFALEAQPGDRVGILDQGVTFTPHHDGSVLLVADETGLPAVAGICASLPSGARGLALVEVPSAADVQPVAAPPGVEVRWLTRDQDGDVPGRLALRELCTATLPTGPVRAYAVGEQALATGARRHLVGERGLHKKQVTFAGYWRHGHAAQ</sequence>
<dbReference type="CDD" id="cd06193">
    <property type="entry name" value="siderophore_interacting"/>
    <property type="match status" value="1"/>
</dbReference>
<comment type="caution">
    <text evidence="2">The sequence shown here is derived from an EMBL/GenBank/DDBJ whole genome shotgun (WGS) entry which is preliminary data.</text>
</comment>
<name>A0A0A0BY74_9CELL</name>